<dbReference type="Proteomes" id="UP000001058">
    <property type="component" value="Unassembled WGS sequence"/>
</dbReference>
<dbReference type="RefSeq" id="XP_002959072.1">
    <property type="nucleotide sequence ID" value="XM_002959026.1"/>
</dbReference>
<dbReference type="InParanoid" id="D8UK79"/>
<keyword evidence="4" id="KW-1185">Reference proteome</keyword>
<dbReference type="KEGG" id="vcn:VOLCADRAFT_100442"/>
<dbReference type="GeneID" id="9625893"/>
<reference evidence="3 4" key="1">
    <citation type="journal article" date="2010" name="Science">
        <title>Genomic analysis of organismal complexity in the multicellular green alga Volvox carteri.</title>
        <authorList>
            <person name="Prochnik S.E."/>
            <person name="Umen J."/>
            <person name="Nedelcu A.M."/>
            <person name="Hallmann A."/>
            <person name="Miller S.M."/>
            <person name="Nishii I."/>
            <person name="Ferris P."/>
            <person name="Kuo A."/>
            <person name="Mitros T."/>
            <person name="Fritz-Laylin L.K."/>
            <person name="Hellsten U."/>
            <person name="Chapman J."/>
            <person name="Simakov O."/>
            <person name="Rensing S.A."/>
            <person name="Terry A."/>
            <person name="Pangilinan J."/>
            <person name="Kapitonov V."/>
            <person name="Jurka J."/>
            <person name="Salamov A."/>
            <person name="Shapiro H."/>
            <person name="Schmutz J."/>
            <person name="Grimwood J."/>
            <person name="Lindquist E."/>
            <person name="Lucas S."/>
            <person name="Grigoriev I.V."/>
            <person name="Schmitt R."/>
            <person name="Kirk D."/>
            <person name="Rokhsar D.S."/>
        </authorList>
    </citation>
    <scope>NUCLEOTIDE SEQUENCE [LARGE SCALE GENOMIC DNA]</scope>
    <source>
        <strain evidence="4">f. Nagariensis / Eve</strain>
    </source>
</reference>
<name>D8UK79_VOLCA</name>
<evidence type="ECO:0008006" key="5">
    <source>
        <dbReference type="Google" id="ProtNLM"/>
    </source>
</evidence>
<keyword evidence="2" id="KW-0732">Signal</keyword>
<feature type="region of interest" description="Disordered" evidence="1">
    <location>
        <begin position="32"/>
        <end position="57"/>
    </location>
</feature>
<accession>D8UK79</accession>
<feature type="chain" id="PRO_5003124609" description="Pherophorin domain-containing protein" evidence="2">
    <location>
        <begin position="24"/>
        <end position="313"/>
    </location>
</feature>
<protein>
    <recommendedName>
        <fullName evidence="5">Pherophorin domain-containing protein</fullName>
    </recommendedName>
</protein>
<feature type="signal peptide" evidence="2">
    <location>
        <begin position="1"/>
        <end position="23"/>
    </location>
</feature>
<evidence type="ECO:0000313" key="3">
    <source>
        <dbReference type="EMBL" id="EFJ39866.1"/>
    </source>
</evidence>
<organism evidence="4">
    <name type="scientific">Volvox carteri f. nagariensis</name>
    <dbReference type="NCBI Taxonomy" id="3068"/>
    <lineage>
        <taxon>Eukaryota</taxon>
        <taxon>Viridiplantae</taxon>
        <taxon>Chlorophyta</taxon>
        <taxon>core chlorophytes</taxon>
        <taxon>Chlorophyceae</taxon>
        <taxon>CS clade</taxon>
        <taxon>Chlamydomonadales</taxon>
        <taxon>Volvocaceae</taxon>
        <taxon>Volvox</taxon>
    </lineage>
</organism>
<sequence length="313" mass="33878">MMCPNLLLVAGLILTAHILSADAGRDLLSKGQAKHQLRGDSKTSVKRESSSQEDTAAVTALGSAKSAEKELTLQVAPWLLPAELLPGVAYFDAESGVTVRNGDEEAQIAATWADVFASRRPCNTMQLEGRCRLLRQGGAPAAVSFDGTSCTVTLDDYLSLEPAWEAAFWSPDFTAVWVMMQAEDARPKAFSFEGMLQCAVEDNASAASSGRGLPPLPSKQWTMEVLSKSTDEATGVVTQKYFRYSQAGLMSSQRLRQGPCGVLLPPSGLKSFAGDVAVVLLYDRAVEESEVRDLATFYGSRFGWRQELQQAQR</sequence>
<dbReference type="EMBL" id="GL378440">
    <property type="protein sequence ID" value="EFJ39866.1"/>
    <property type="molecule type" value="Genomic_DNA"/>
</dbReference>
<evidence type="ECO:0000256" key="1">
    <source>
        <dbReference type="SAM" id="MobiDB-lite"/>
    </source>
</evidence>
<feature type="compositionally biased region" description="Basic and acidic residues" evidence="1">
    <location>
        <begin position="37"/>
        <end position="50"/>
    </location>
</feature>
<dbReference type="OrthoDB" id="535813at2759"/>
<proteinExistence type="predicted"/>
<evidence type="ECO:0000313" key="4">
    <source>
        <dbReference type="Proteomes" id="UP000001058"/>
    </source>
</evidence>
<dbReference type="AlphaFoldDB" id="D8UK79"/>
<evidence type="ECO:0000256" key="2">
    <source>
        <dbReference type="SAM" id="SignalP"/>
    </source>
</evidence>
<gene>
    <name evidence="3" type="ORF">VOLCADRAFT_100442</name>
</gene>